<dbReference type="RefSeq" id="WP_114847081.1">
    <property type="nucleotide sequence ID" value="NZ_JBHSPE010000010.1"/>
</dbReference>
<protein>
    <recommendedName>
        <fullName evidence="3">Glycosyltransferase family 2 protein</fullName>
    </recommendedName>
</protein>
<evidence type="ECO:0000313" key="2">
    <source>
        <dbReference type="Proteomes" id="UP000253782"/>
    </source>
</evidence>
<sequence length="271" mass="30242">MEIAISSQTLQGRRLMVGTPMYGGQATGPFLHSLCELTQLCASLGVALDTRFVLNESLIPRARAEIAANFLHSDSTHLLFIDADIGFKAHDALSLLWLADENSPYDVIAGAYPRKQIAWDQLSRAVAMGITDADTLSQLASPLVFNPLPEARGRVPLGEPLEVAEVGCGFMLIRRVSFALFERHYPEQRYRSDDPSIAEEQRERVMYFDCGIDPATRRYLSEDYWFCQRLRAVGGHIWLCPWIVLEHMGSMVYRADPAMLARIGVPLAGGR</sequence>
<accession>A0A369UIM9</accession>
<reference evidence="1 2" key="1">
    <citation type="submission" date="2018-07" db="EMBL/GenBank/DDBJ databases">
        <title>Dyella tabacisoli L4-6T, whole genome shotgun sequence.</title>
        <authorList>
            <person name="Zhou X.-K."/>
            <person name="Li W.-J."/>
            <person name="Duan Y.-Q."/>
        </authorList>
    </citation>
    <scope>NUCLEOTIDE SEQUENCE [LARGE SCALE GENOMIC DNA]</scope>
    <source>
        <strain evidence="1 2">L4-6</strain>
    </source>
</reference>
<dbReference type="OrthoDB" id="6679586at2"/>
<dbReference type="Proteomes" id="UP000253782">
    <property type="component" value="Unassembled WGS sequence"/>
</dbReference>
<dbReference type="SUPFAM" id="SSF53448">
    <property type="entry name" value="Nucleotide-diphospho-sugar transferases"/>
    <property type="match status" value="1"/>
</dbReference>
<dbReference type="InterPro" id="IPR029044">
    <property type="entry name" value="Nucleotide-diphossugar_trans"/>
</dbReference>
<evidence type="ECO:0008006" key="3">
    <source>
        <dbReference type="Google" id="ProtNLM"/>
    </source>
</evidence>
<organism evidence="1 2">
    <name type="scientific">Dyella tabacisoli</name>
    <dbReference type="NCBI Taxonomy" id="2282381"/>
    <lineage>
        <taxon>Bacteria</taxon>
        <taxon>Pseudomonadati</taxon>
        <taxon>Pseudomonadota</taxon>
        <taxon>Gammaproteobacteria</taxon>
        <taxon>Lysobacterales</taxon>
        <taxon>Rhodanobacteraceae</taxon>
        <taxon>Dyella</taxon>
    </lineage>
</organism>
<keyword evidence="2" id="KW-1185">Reference proteome</keyword>
<dbReference type="AlphaFoldDB" id="A0A369UIM9"/>
<evidence type="ECO:0000313" key="1">
    <source>
        <dbReference type="EMBL" id="RDD80203.1"/>
    </source>
</evidence>
<dbReference type="EMBL" id="QQAH01000020">
    <property type="protein sequence ID" value="RDD80203.1"/>
    <property type="molecule type" value="Genomic_DNA"/>
</dbReference>
<gene>
    <name evidence="1" type="ORF">DVJ77_18860</name>
</gene>
<name>A0A369UIM9_9GAMM</name>
<comment type="caution">
    <text evidence="1">The sequence shown here is derived from an EMBL/GenBank/DDBJ whole genome shotgun (WGS) entry which is preliminary data.</text>
</comment>
<proteinExistence type="predicted"/>